<dbReference type="SUPFAM" id="SSF48264">
    <property type="entry name" value="Cytochrome P450"/>
    <property type="match status" value="1"/>
</dbReference>
<evidence type="ECO:0000256" key="3">
    <source>
        <dbReference type="ARBA" id="ARBA00022617"/>
    </source>
</evidence>
<dbReference type="Pfam" id="PF00067">
    <property type="entry name" value="p450"/>
    <property type="match status" value="1"/>
</dbReference>
<evidence type="ECO:0008006" key="11">
    <source>
        <dbReference type="Google" id="ProtNLM"/>
    </source>
</evidence>
<dbReference type="EMBL" id="CDMC01000002">
    <property type="protein sequence ID" value="CEN60355.1"/>
    <property type="molecule type" value="Genomic_DNA"/>
</dbReference>
<keyword evidence="7" id="KW-0503">Monooxygenase</keyword>
<comment type="similarity">
    <text evidence="2">Belongs to the cytochrome P450 family.</text>
</comment>
<dbReference type="InterPro" id="IPR036396">
    <property type="entry name" value="Cyt_P450_sf"/>
</dbReference>
<dbReference type="Proteomes" id="UP000054771">
    <property type="component" value="Unassembled WGS sequence"/>
</dbReference>
<dbReference type="AlphaFoldDB" id="A0A0U5GMP1"/>
<organism evidence="9 10">
    <name type="scientific">Aspergillus calidoustus</name>
    <dbReference type="NCBI Taxonomy" id="454130"/>
    <lineage>
        <taxon>Eukaryota</taxon>
        <taxon>Fungi</taxon>
        <taxon>Dikarya</taxon>
        <taxon>Ascomycota</taxon>
        <taxon>Pezizomycotina</taxon>
        <taxon>Eurotiomycetes</taxon>
        <taxon>Eurotiomycetidae</taxon>
        <taxon>Eurotiales</taxon>
        <taxon>Aspergillaceae</taxon>
        <taxon>Aspergillus</taxon>
        <taxon>Aspergillus subgen. Nidulantes</taxon>
    </lineage>
</organism>
<reference evidence="10" key="1">
    <citation type="journal article" date="2016" name="Genome Announc.">
        <title>Draft genome sequences of fungus Aspergillus calidoustus.</title>
        <authorList>
            <person name="Horn F."/>
            <person name="Linde J."/>
            <person name="Mattern D.J."/>
            <person name="Walther G."/>
            <person name="Guthke R."/>
            <person name="Scherlach K."/>
            <person name="Martin K."/>
            <person name="Brakhage A.A."/>
            <person name="Petzke L."/>
            <person name="Valiante V."/>
        </authorList>
    </citation>
    <scope>NUCLEOTIDE SEQUENCE [LARGE SCALE GENOMIC DNA]</scope>
    <source>
        <strain evidence="10">SF006504</strain>
    </source>
</reference>
<evidence type="ECO:0000256" key="8">
    <source>
        <dbReference type="SAM" id="MobiDB-lite"/>
    </source>
</evidence>
<dbReference type="GO" id="GO:0005506">
    <property type="term" value="F:iron ion binding"/>
    <property type="evidence" value="ECO:0007669"/>
    <property type="project" value="InterPro"/>
</dbReference>
<dbReference type="GO" id="GO:0016705">
    <property type="term" value="F:oxidoreductase activity, acting on paired donors, with incorporation or reduction of molecular oxygen"/>
    <property type="evidence" value="ECO:0007669"/>
    <property type="project" value="InterPro"/>
</dbReference>
<keyword evidence="6" id="KW-0408">Iron</keyword>
<evidence type="ECO:0000256" key="5">
    <source>
        <dbReference type="ARBA" id="ARBA00023002"/>
    </source>
</evidence>
<dbReference type="PANTHER" id="PTHR24305:SF210">
    <property type="entry name" value="CYTOCHROME P450 MONOOXYGENASE ASQL-RELATED"/>
    <property type="match status" value="1"/>
</dbReference>
<dbReference type="OMA" id="MVPERWI"/>
<dbReference type="OrthoDB" id="4508855at2759"/>
<evidence type="ECO:0000256" key="6">
    <source>
        <dbReference type="ARBA" id="ARBA00023004"/>
    </source>
</evidence>
<dbReference type="STRING" id="454130.A0A0U5GMP1"/>
<comment type="cofactor">
    <cofactor evidence="1">
        <name>heme</name>
        <dbReference type="ChEBI" id="CHEBI:30413"/>
    </cofactor>
</comment>
<protein>
    <recommendedName>
        <fullName evidence="11">Cytochrome P450</fullName>
    </recommendedName>
</protein>
<keyword evidence="4" id="KW-0479">Metal-binding</keyword>
<dbReference type="GO" id="GO:0020037">
    <property type="term" value="F:heme binding"/>
    <property type="evidence" value="ECO:0007669"/>
    <property type="project" value="InterPro"/>
</dbReference>
<evidence type="ECO:0000313" key="10">
    <source>
        <dbReference type="Proteomes" id="UP000054771"/>
    </source>
</evidence>
<proteinExistence type="inferred from homology"/>
<dbReference type="InterPro" id="IPR050121">
    <property type="entry name" value="Cytochrome_P450_monoxygenase"/>
</dbReference>
<name>A0A0U5GMP1_ASPCI</name>
<keyword evidence="10" id="KW-1185">Reference proteome</keyword>
<accession>A0A0U5GMP1</accession>
<dbReference type="Gene3D" id="1.10.630.10">
    <property type="entry name" value="Cytochrome P450"/>
    <property type="match status" value="1"/>
</dbReference>
<evidence type="ECO:0000313" key="9">
    <source>
        <dbReference type="EMBL" id="CEN60355.1"/>
    </source>
</evidence>
<evidence type="ECO:0000256" key="2">
    <source>
        <dbReference type="ARBA" id="ARBA00010617"/>
    </source>
</evidence>
<feature type="compositionally biased region" description="Polar residues" evidence="8">
    <location>
        <begin position="1"/>
        <end position="18"/>
    </location>
</feature>
<keyword evidence="3" id="KW-0349">Heme</keyword>
<feature type="region of interest" description="Disordered" evidence="8">
    <location>
        <begin position="1"/>
        <end position="21"/>
    </location>
</feature>
<sequence length="106" mass="12452">MVSISQLAANHSPTNFTDPEQFIPERHLGDPRFANNSKTAMQPFSFGPRNYIRRNLAYVEMRLILARMVFNFDMEMDQPAQNWLDQECFVLWEKPALPVRLLPRKV</sequence>
<dbReference type="PANTHER" id="PTHR24305">
    <property type="entry name" value="CYTOCHROME P450"/>
    <property type="match status" value="1"/>
</dbReference>
<evidence type="ECO:0000256" key="4">
    <source>
        <dbReference type="ARBA" id="ARBA00022723"/>
    </source>
</evidence>
<gene>
    <name evidence="9" type="ORF">ASPCAL02796</name>
</gene>
<dbReference type="GO" id="GO:0044550">
    <property type="term" value="P:secondary metabolite biosynthetic process"/>
    <property type="evidence" value="ECO:0007669"/>
    <property type="project" value="UniProtKB-ARBA"/>
</dbReference>
<dbReference type="InterPro" id="IPR001128">
    <property type="entry name" value="Cyt_P450"/>
</dbReference>
<evidence type="ECO:0000256" key="1">
    <source>
        <dbReference type="ARBA" id="ARBA00001971"/>
    </source>
</evidence>
<dbReference type="GO" id="GO:0004497">
    <property type="term" value="F:monooxygenase activity"/>
    <property type="evidence" value="ECO:0007669"/>
    <property type="project" value="UniProtKB-KW"/>
</dbReference>
<evidence type="ECO:0000256" key="7">
    <source>
        <dbReference type="ARBA" id="ARBA00023033"/>
    </source>
</evidence>
<keyword evidence="5" id="KW-0560">Oxidoreductase</keyword>